<dbReference type="EMBL" id="BAABHA010000001">
    <property type="protein sequence ID" value="GAA4372108.1"/>
    <property type="molecule type" value="Genomic_DNA"/>
</dbReference>
<dbReference type="InterPro" id="IPR006652">
    <property type="entry name" value="Kelch_1"/>
</dbReference>
<evidence type="ECO:0000259" key="3">
    <source>
        <dbReference type="Pfam" id="PF18962"/>
    </source>
</evidence>
<dbReference type="PANTHER" id="PTHR45632:SF3">
    <property type="entry name" value="KELCH-LIKE PROTEIN 32"/>
    <property type="match status" value="1"/>
</dbReference>
<organism evidence="4 5">
    <name type="scientific">Hymenobacter koreensis</name>
    <dbReference type="NCBI Taxonomy" id="1084523"/>
    <lineage>
        <taxon>Bacteria</taxon>
        <taxon>Pseudomonadati</taxon>
        <taxon>Bacteroidota</taxon>
        <taxon>Cytophagia</taxon>
        <taxon>Cytophagales</taxon>
        <taxon>Hymenobacteraceae</taxon>
        <taxon>Hymenobacter</taxon>
    </lineage>
</organism>
<dbReference type="Proteomes" id="UP001500454">
    <property type="component" value="Unassembled WGS sequence"/>
</dbReference>
<gene>
    <name evidence="4" type="ORF">GCM10023186_01240</name>
</gene>
<keyword evidence="2" id="KW-0677">Repeat</keyword>
<comment type="caution">
    <text evidence="4">The sequence shown here is derived from an EMBL/GenBank/DDBJ whole genome shotgun (WGS) entry which is preliminary data.</text>
</comment>
<dbReference type="SUPFAM" id="SSF117281">
    <property type="entry name" value="Kelch motif"/>
    <property type="match status" value="2"/>
</dbReference>
<dbReference type="Gene3D" id="2.120.10.80">
    <property type="entry name" value="Kelch-type beta propeller"/>
    <property type="match status" value="2"/>
</dbReference>
<dbReference type="Pfam" id="PF24681">
    <property type="entry name" value="Kelch_KLHDC2_KLHL20_DRC7"/>
    <property type="match status" value="1"/>
</dbReference>
<dbReference type="Pfam" id="PF01344">
    <property type="entry name" value="Kelch_1"/>
    <property type="match status" value="1"/>
</dbReference>
<keyword evidence="1" id="KW-0880">Kelch repeat</keyword>
<evidence type="ECO:0000256" key="1">
    <source>
        <dbReference type="ARBA" id="ARBA00022441"/>
    </source>
</evidence>
<sequence>MSTARAQQGAVAHPNGNIYVFGGYNGSTTFNSTEAYNIATGIWTSRAPMPVPMQGPAAAVGLDGNIYSFAGRDQSIYRSECFRYNPTTNTWTTIASMPSARWEARALTAPSGLIYVFGGWNFDLGITPATDVQIYNPSTNTWSVGTSMPRAIMGMAAAIDAAGLMHIYGGIGASPYPALTDHYVYNPTTNAWTTAASLPNPARGYTTGVAGSDGNLYIVGGDNDIGMNLGTFYNNVDYYTPATNTWTAGTSLPQAITEMRAVAAGNFVYVVGGLTASNSPTATLYRTATTTAVATTTTWTGNVSTDWFTAGNWSDGVPTALLDASIPSGRPRMPIIASGAAAAKALTISSGAALSMSGGTLDLKGNVANDGSFSASTGTVTLSGAANQTLNGTGTSNLYDLTVGLSGATLGGPLRVARVLTLNGNLNSAGNLTLLSTPALSGMIVNSVGQQVQGNMTIQRAEAGSMQGYRHLSAPVTGATVAQLGSGGSSVVVNPAYNTSATPGLVTPFPTVFAYDQTRLNSTTDFFDRGWVSPTGTTQAMSTGQGYTAQLAGGQTLSFTGSAPPAEQVQLSGLGNSGAANSGWHLLGNPFPSPLSLSAMRPALQTGGLADAVYVFRPSGPYTGSYDQYVNGIGTGDLSNGQLALGQGFFVRNPNAGTNASLSITRAMRLTTYANPTFQRQANTDTRPRLDLQVSNGSAYDVVVFYAEAGATPGVDVRFDAWKVPTASLVSVATVAGTEQLSIQGLPELTAPQVVLPLEVVAPAGTFTFSAQRLMHFPATAEVLLEDRLTGTLHDLRRGAYTATLAGGTTSGRFFVRLGAARVLASNTHKSLGQVQLYPNPAQGKAFLNVPATGVARIVVLNTVGQQVLSQEARAVNGLVTAELNTSSLGSGVYSVRVTTAGGSATSKLVVR</sequence>
<keyword evidence="5" id="KW-1185">Reference proteome</keyword>
<name>A0ABP8ITD0_9BACT</name>
<reference evidence="5" key="1">
    <citation type="journal article" date="2019" name="Int. J. Syst. Evol. Microbiol.">
        <title>The Global Catalogue of Microorganisms (GCM) 10K type strain sequencing project: providing services to taxonomists for standard genome sequencing and annotation.</title>
        <authorList>
            <consortium name="The Broad Institute Genomics Platform"/>
            <consortium name="The Broad Institute Genome Sequencing Center for Infectious Disease"/>
            <person name="Wu L."/>
            <person name="Ma J."/>
        </authorList>
    </citation>
    <scope>NUCLEOTIDE SEQUENCE [LARGE SCALE GENOMIC DNA]</scope>
    <source>
        <strain evidence="5">JCM 17924</strain>
    </source>
</reference>
<evidence type="ECO:0000256" key="2">
    <source>
        <dbReference type="ARBA" id="ARBA00022737"/>
    </source>
</evidence>
<dbReference type="NCBIfam" id="TIGR04183">
    <property type="entry name" value="Por_Secre_tail"/>
    <property type="match status" value="1"/>
</dbReference>
<dbReference type="InterPro" id="IPR026444">
    <property type="entry name" value="Secre_tail"/>
</dbReference>
<dbReference type="PANTHER" id="PTHR45632">
    <property type="entry name" value="LD33804P"/>
    <property type="match status" value="1"/>
</dbReference>
<dbReference type="Pfam" id="PF18962">
    <property type="entry name" value="Por_Secre_tail"/>
    <property type="match status" value="1"/>
</dbReference>
<feature type="domain" description="Secretion system C-terminal sorting" evidence="3">
    <location>
        <begin position="837"/>
        <end position="911"/>
    </location>
</feature>
<proteinExistence type="predicted"/>
<accession>A0ABP8ITD0</accession>
<evidence type="ECO:0000313" key="5">
    <source>
        <dbReference type="Proteomes" id="UP001500454"/>
    </source>
</evidence>
<protein>
    <recommendedName>
        <fullName evidence="3">Secretion system C-terminal sorting domain-containing protein</fullName>
    </recommendedName>
</protein>
<dbReference type="InterPro" id="IPR015915">
    <property type="entry name" value="Kelch-typ_b-propeller"/>
</dbReference>
<evidence type="ECO:0000313" key="4">
    <source>
        <dbReference type="EMBL" id="GAA4372108.1"/>
    </source>
</evidence>
<dbReference type="SMART" id="SM00612">
    <property type="entry name" value="Kelch"/>
    <property type="match status" value="4"/>
</dbReference>